<evidence type="ECO:0000313" key="21">
    <source>
        <dbReference type="EMBL" id="GLH66380.1"/>
    </source>
</evidence>
<evidence type="ECO:0000259" key="20">
    <source>
        <dbReference type="Pfam" id="PF00912"/>
    </source>
</evidence>
<dbReference type="Gene3D" id="3.40.710.10">
    <property type="entry name" value="DD-peptidase/beta-lactamase superfamily"/>
    <property type="match status" value="2"/>
</dbReference>
<dbReference type="EC" id="2.4.99.28" evidence="17"/>
<evidence type="ECO:0000256" key="11">
    <source>
        <dbReference type="ARBA" id="ARBA00022960"/>
    </source>
</evidence>
<evidence type="ECO:0000256" key="4">
    <source>
        <dbReference type="ARBA" id="ARBA00007739"/>
    </source>
</evidence>
<feature type="domain" description="Glycosyl transferase family 51" evidence="20">
    <location>
        <begin position="68"/>
        <end position="247"/>
    </location>
</feature>
<dbReference type="RefSeq" id="WP_285606555.1">
    <property type="nucleotide sequence ID" value="NZ_BSDC01000001.1"/>
</dbReference>
<evidence type="ECO:0000256" key="5">
    <source>
        <dbReference type="ARBA" id="ARBA00022645"/>
    </source>
</evidence>
<organism evidence="21 22">
    <name type="scientific">Geothrix edaphica</name>
    <dbReference type="NCBI Taxonomy" id="2927976"/>
    <lineage>
        <taxon>Bacteria</taxon>
        <taxon>Pseudomonadati</taxon>
        <taxon>Acidobacteriota</taxon>
        <taxon>Holophagae</taxon>
        <taxon>Holophagales</taxon>
        <taxon>Holophagaceae</taxon>
        <taxon>Geothrix</taxon>
    </lineage>
</organism>
<evidence type="ECO:0000256" key="18">
    <source>
        <dbReference type="ARBA" id="ARBA00049902"/>
    </source>
</evidence>
<dbReference type="Proteomes" id="UP001165044">
    <property type="component" value="Unassembled WGS sequence"/>
</dbReference>
<dbReference type="PANTHER" id="PTHR32282:SF27">
    <property type="entry name" value="PENICILLIN-BINDING PROTEIN 1A"/>
    <property type="match status" value="1"/>
</dbReference>
<evidence type="ECO:0000256" key="13">
    <source>
        <dbReference type="ARBA" id="ARBA00022989"/>
    </source>
</evidence>
<evidence type="ECO:0000313" key="22">
    <source>
        <dbReference type="Proteomes" id="UP001165044"/>
    </source>
</evidence>
<gene>
    <name evidence="21" type="ORF">GETHED_07440</name>
</gene>
<dbReference type="EMBL" id="BSDC01000001">
    <property type="protein sequence ID" value="GLH66380.1"/>
    <property type="molecule type" value="Genomic_DNA"/>
</dbReference>
<keyword evidence="12" id="KW-0573">Peptidoglycan synthesis</keyword>
<feature type="domain" description="Penicillin-binding protein transpeptidase" evidence="19">
    <location>
        <begin position="434"/>
        <end position="495"/>
    </location>
</feature>
<dbReference type="InterPro" id="IPR012338">
    <property type="entry name" value="Beta-lactam/transpept-like"/>
</dbReference>
<comment type="caution">
    <text evidence="21">The sequence shown here is derived from an EMBL/GenBank/DDBJ whole genome shotgun (WGS) entry which is preliminary data.</text>
</comment>
<keyword evidence="11" id="KW-0133">Cell shape</keyword>
<evidence type="ECO:0000256" key="6">
    <source>
        <dbReference type="ARBA" id="ARBA00022670"/>
    </source>
</evidence>
<keyword evidence="8" id="KW-0808">Transferase</keyword>
<evidence type="ECO:0000256" key="9">
    <source>
        <dbReference type="ARBA" id="ARBA00022692"/>
    </source>
</evidence>
<evidence type="ECO:0000259" key="19">
    <source>
        <dbReference type="Pfam" id="PF00905"/>
    </source>
</evidence>
<dbReference type="Pfam" id="PF00912">
    <property type="entry name" value="Transgly"/>
    <property type="match status" value="1"/>
</dbReference>
<evidence type="ECO:0000256" key="15">
    <source>
        <dbReference type="ARBA" id="ARBA00023268"/>
    </source>
</evidence>
<keyword evidence="13" id="KW-1133">Transmembrane helix</keyword>
<dbReference type="SUPFAM" id="SSF53955">
    <property type="entry name" value="Lysozyme-like"/>
    <property type="match status" value="1"/>
</dbReference>
<dbReference type="SUPFAM" id="SSF56601">
    <property type="entry name" value="beta-lactamase/transpeptidase-like"/>
    <property type="match status" value="1"/>
</dbReference>
<keyword evidence="7" id="KW-0328">Glycosyltransferase</keyword>
<evidence type="ECO:0000256" key="16">
    <source>
        <dbReference type="ARBA" id="ARBA00023316"/>
    </source>
</evidence>
<accession>A0ABQ5PWB3</accession>
<keyword evidence="10" id="KW-0378">Hydrolase</keyword>
<feature type="domain" description="Penicillin-binding protein transpeptidase" evidence="19">
    <location>
        <begin position="528"/>
        <end position="719"/>
    </location>
</feature>
<evidence type="ECO:0000256" key="17">
    <source>
        <dbReference type="ARBA" id="ARBA00044770"/>
    </source>
</evidence>
<dbReference type="NCBIfam" id="TIGR02074">
    <property type="entry name" value="PBP_1a_fam"/>
    <property type="match status" value="1"/>
</dbReference>
<dbReference type="PANTHER" id="PTHR32282">
    <property type="entry name" value="BINDING PROTEIN TRANSPEPTIDASE, PUTATIVE-RELATED"/>
    <property type="match status" value="1"/>
</dbReference>
<name>A0ABQ5PWB3_9BACT</name>
<evidence type="ECO:0000256" key="14">
    <source>
        <dbReference type="ARBA" id="ARBA00023136"/>
    </source>
</evidence>
<dbReference type="InterPro" id="IPR001460">
    <property type="entry name" value="PCN-bd_Tpept"/>
</dbReference>
<proteinExistence type="inferred from homology"/>
<comment type="catalytic activity">
    <reaction evidence="18">
        <text>[GlcNAc-(1-&gt;4)-Mur2Ac(oyl-L-Ala-gamma-D-Glu-L-Lys-D-Ala-D-Ala)](n)-di-trans,octa-cis-undecaprenyl diphosphate + beta-D-GlcNAc-(1-&gt;4)-Mur2Ac(oyl-L-Ala-gamma-D-Glu-L-Lys-D-Ala-D-Ala)-di-trans,octa-cis-undecaprenyl diphosphate = [GlcNAc-(1-&gt;4)-Mur2Ac(oyl-L-Ala-gamma-D-Glu-L-Lys-D-Ala-D-Ala)](n+1)-di-trans,octa-cis-undecaprenyl diphosphate + di-trans,octa-cis-undecaprenyl diphosphate + H(+)</text>
        <dbReference type="Rhea" id="RHEA:23708"/>
        <dbReference type="Rhea" id="RHEA-COMP:9602"/>
        <dbReference type="Rhea" id="RHEA-COMP:9603"/>
        <dbReference type="ChEBI" id="CHEBI:15378"/>
        <dbReference type="ChEBI" id="CHEBI:58405"/>
        <dbReference type="ChEBI" id="CHEBI:60033"/>
        <dbReference type="ChEBI" id="CHEBI:78435"/>
        <dbReference type="EC" id="2.4.99.28"/>
    </reaction>
</comment>
<evidence type="ECO:0000256" key="8">
    <source>
        <dbReference type="ARBA" id="ARBA00022679"/>
    </source>
</evidence>
<evidence type="ECO:0000256" key="2">
    <source>
        <dbReference type="ARBA" id="ARBA00004752"/>
    </source>
</evidence>
<dbReference type="InterPro" id="IPR036950">
    <property type="entry name" value="PBP_transglycosylase"/>
</dbReference>
<reference evidence="21" key="1">
    <citation type="journal article" date="2023" name="Antonie Van Leeuwenhoek">
        <title>Mesoterricola silvestris gen. nov., sp. nov., Mesoterricola sediminis sp. nov., Geothrix oryzae sp. nov., Geothrix edaphica sp. nov., Geothrix rubra sp. nov., and Geothrix limicola sp. nov., six novel members of Acidobacteriota isolated from soils.</title>
        <authorList>
            <person name="Itoh H."/>
            <person name="Sugisawa Y."/>
            <person name="Mise K."/>
            <person name="Xu Z."/>
            <person name="Kuniyasu M."/>
            <person name="Ushijima N."/>
            <person name="Kawano K."/>
            <person name="Kobayashi E."/>
            <person name="Shiratori Y."/>
            <person name="Masuda Y."/>
            <person name="Senoo K."/>
        </authorList>
    </citation>
    <scope>NUCLEOTIDE SEQUENCE</scope>
    <source>
        <strain evidence="21">Red802</strain>
    </source>
</reference>
<dbReference type="InterPro" id="IPR023346">
    <property type="entry name" value="Lysozyme-like_dom_sf"/>
</dbReference>
<evidence type="ECO:0000256" key="3">
    <source>
        <dbReference type="ARBA" id="ARBA00007090"/>
    </source>
</evidence>
<keyword evidence="16" id="KW-0961">Cell wall biogenesis/degradation</keyword>
<evidence type="ECO:0000256" key="10">
    <source>
        <dbReference type="ARBA" id="ARBA00022801"/>
    </source>
</evidence>
<dbReference type="Gene3D" id="1.10.3810.10">
    <property type="entry name" value="Biosynthetic peptidoglycan transglycosylase-like"/>
    <property type="match status" value="1"/>
</dbReference>
<keyword evidence="15" id="KW-0511">Multifunctional enzyme</keyword>
<dbReference type="Pfam" id="PF00905">
    <property type="entry name" value="Transpeptidase"/>
    <property type="match status" value="2"/>
</dbReference>
<comment type="similarity">
    <text evidence="4">In the N-terminal section; belongs to the glycosyltransferase 51 family.</text>
</comment>
<keyword evidence="6" id="KW-0645">Protease</keyword>
<keyword evidence="22" id="KW-1185">Reference proteome</keyword>
<comment type="similarity">
    <text evidence="3">In the C-terminal section; belongs to the transpeptidase family.</text>
</comment>
<keyword evidence="5" id="KW-0121">Carboxypeptidase</keyword>
<comment type="subcellular location">
    <subcellularLocation>
        <location evidence="1">Membrane</location>
    </subcellularLocation>
</comment>
<evidence type="ECO:0000256" key="12">
    <source>
        <dbReference type="ARBA" id="ARBA00022984"/>
    </source>
</evidence>
<dbReference type="InterPro" id="IPR050396">
    <property type="entry name" value="Glycosyltr_51/Transpeptidase"/>
</dbReference>
<comment type="pathway">
    <text evidence="2">Cell wall biogenesis; peptidoglycan biosynthesis.</text>
</comment>
<protein>
    <recommendedName>
        <fullName evidence="17">peptidoglycan glycosyltransferase</fullName>
        <ecNumber evidence="17">2.4.99.28</ecNumber>
    </recommendedName>
</protein>
<sequence length="827" mass="91179">MASTQASSSSPTRRWLGRALWAFVALAVVGGTTLAVSWSVLSRDADSFLTLFALRVPKTITKVLDHDGNVIGIFAEEHRVVIPYGDIPKAFVNALVATEDSDFWGHSGVSGRGLMRSGWNFVTSFGRRREGASTLTMQLIRTVTAKRQKRLDRKLKEIILARKLEKAYSKKQIMEMYANEVYFGGGRYGIEAAAEFYFGKSAPQLNVEECALLAGLVQNPNWYNPYNPDPKARAAARSRRNHVLLRMVKEDYLKAQEASLLVEKPIRLARENAREEAVAPYVVEEVRKYLYEKYGREQVLNGGLEVTTTVDSFWQEAANGAVRAGLKVVDRRRGFRKDAVQFVTDPETTQLNGWKRYFETGDSIRGVVLGWKAGKAQVRIGKAVLEVPESAFAWAGKDLQKLLPRGAAPLFLVKSAEDGTPKTLELDQEPQVEGALMALDPKTGEIRAMVGGYDFNRSKFNRATQAQRQVGSTMKAYVYGAAFTAGKTPASMVLDVPTRFLDTVDFLTVTNPDGTSEYKPLRGGVKPYEPKNYERDFWGPIPIWEALRDSRNVPAVRTLEETGILNVIDFARKCGITSSIPPYPSMALGSADLTLKEMVRGYATIANDGLQAPLPFFIKKVVDRNGRVLESHSGAATEQVLDPQSTYQLIQCLQGVATSGTGAKSNELGWPVAGKTGTTDDHTDGWFIGFSTRVVCGVWVGLDEKKTIFRGADGAKVALPIWVDFMKAALPTTPREEFQAPEGLEWADIDRYTGLLATSATVDRVLHLAFKPGTVPKSGSDAEAIQKVKEARDKANVQPVENRIWGRPKVVEEAPKPVDLNATDPNS</sequence>
<keyword evidence="9" id="KW-0812">Transmembrane</keyword>
<evidence type="ECO:0000256" key="1">
    <source>
        <dbReference type="ARBA" id="ARBA00004370"/>
    </source>
</evidence>
<dbReference type="InterPro" id="IPR001264">
    <property type="entry name" value="Glyco_trans_51"/>
</dbReference>
<keyword evidence="14" id="KW-0472">Membrane</keyword>
<evidence type="ECO:0000256" key="7">
    <source>
        <dbReference type="ARBA" id="ARBA00022676"/>
    </source>
</evidence>